<evidence type="ECO:0000259" key="2">
    <source>
        <dbReference type="Pfam" id="PF19289"/>
    </source>
</evidence>
<dbReference type="STRING" id="474950.SAMN05421771_1103"/>
<dbReference type="EMBL" id="FOZL01000001">
    <property type="protein sequence ID" value="SFS05608.1"/>
    <property type="molecule type" value="Genomic_DNA"/>
</dbReference>
<reference evidence="3 4" key="1">
    <citation type="submission" date="2016-10" db="EMBL/GenBank/DDBJ databases">
        <authorList>
            <person name="de Groot N.N."/>
        </authorList>
    </citation>
    <scope>NUCLEOTIDE SEQUENCE [LARGE SCALE GENOMIC DNA]</scope>
    <source>
        <strain evidence="3 4">DSM 21001</strain>
    </source>
</reference>
<keyword evidence="3" id="KW-0645">Protease</keyword>
<dbReference type="InterPro" id="IPR036059">
    <property type="entry name" value="TldD/PmbA_sf"/>
</dbReference>
<name>A0A1I6LQC4_9BACT</name>
<dbReference type="GO" id="GO:0006508">
    <property type="term" value="P:proteolysis"/>
    <property type="evidence" value="ECO:0007669"/>
    <property type="project" value="UniProtKB-KW"/>
</dbReference>
<protein>
    <submittedName>
        <fullName evidence="3">Predicted Zn-dependent protease or its inactivated homolog</fullName>
    </submittedName>
</protein>
<sequence length="549" mass="59639">MVKLAVAFTLALNLGAFAAHVPAPRAAATAVNDPMLQAMKAELEREQAGLVLPGMQRPFFIEYRLDDIRTYEAIANYGALTREEEQHQRVVRVTVRIGSYDSDSSSSRGDGSLQLAPQDNDPAALRYALWTATDEAYKNALRAYSTKQATLKRFEQQRTEQDFAPAKAVTAIEPLVPLEIDRAEWKKRLIEASGLFLEQPGAAHIDYSTANVRGIAVNRFLVNTEGTVLRHGYAGYTDAISVGTQAPDGMRLSRDNGSTAAKASELESAAAFKKRVLDDLKSLEELRNAPVVSSEDYHGPVLFSGDASADVMNRLFVPNIEADRPELGTTARTQGAYTSSYRSRVLPEILSVTDDPTEKTFAGQTLLGSYTTDDEGVPAEAVDVVIHGKLTNYLIGRTPVRDFASSNGHGRAAPGQAAHARSAVITFKPTQAVPAAEMHARLLAMAREQGRDVYEVETLAGELAPRLLYLVHAKDGSKELVRGAVFDELDNRSLRSDIVAAGDDPFVAQTLGAVPQTTITPSLLFGDIGVKRATEEQQKLPYYPPPVVK</sequence>
<evidence type="ECO:0000256" key="1">
    <source>
        <dbReference type="SAM" id="SignalP"/>
    </source>
</evidence>
<dbReference type="SUPFAM" id="SSF111283">
    <property type="entry name" value="Putative modulator of DNA gyrase, PmbA/TldD"/>
    <property type="match status" value="1"/>
</dbReference>
<keyword evidence="1" id="KW-0732">Signal</keyword>
<dbReference type="AlphaFoldDB" id="A0A1I6LQC4"/>
<organism evidence="3 4">
    <name type="scientific">Granulicella pectinivorans</name>
    <dbReference type="NCBI Taxonomy" id="474950"/>
    <lineage>
        <taxon>Bacteria</taxon>
        <taxon>Pseudomonadati</taxon>
        <taxon>Acidobacteriota</taxon>
        <taxon>Terriglobia</taxon>
        <taxon>Terriglobales</taxon>
        <taxon>Acidobacteriaceae</taxon>
        <taxon>Granulicella</taxon>
    </lineage>
</organism>
<evidence type="ECO:0000313" key="4">
    <source>
        <dbReference type="Proteomes" id="UP000199024"/>
    </source>
</evidence>
<gene>
    <name evidence="3" type="ORF">SAMN05421771_1103</name>
</gene>
<evidence type="ECO:0000313" key="3">
    <source>
        <dbReference type="EMBL" id="SFS05608.1"/>
    </source>
</evidence>
<keyword evidence="3" id="KW-0378">Hydrolase</keyword>
<keyword evidence="4" id="KW-1185">Reference proteome</keyword>
<proteinExistence type="predicted"/>
<feature type="signal peptide" evidence="1">
    <location>
        <begin position="1"/>
        <end position="18"/>
    </location>
</feature>
<dbReference type="InterPro" id="IPR045569">
    <property type="entry name" value="Metalloprtase-TldD/E_C"/>
</dbReference>
<feature type="chain" id="PRO_5011522065" evidence="1">
    <location>
        <begin position="19"/>
        <end position="549"/>
    </location>
</feature>
<dbReference type="Pfam" id="PF19289">
    <property type="entry name" value="PmbA_TldD_3rd"/>
    <property type="match status" value="1"/>
</dbReference>
<dbReference type="Proteomes" id="UP000199024">
    <property type="component" value="Unassembled WGS sequence"/>
</dbReference>
<accession>A0A1I6LQC4</accession>
<feature type="domain" description="Metalloprotease TldD/E C-terminal" evidence="2">
    <location>
        <begin position="300"/>
        <end position="530"/>
    </location>
</feature>
<dbReference type="GO" id="GO:0008237">
    <property type="term" value="F:metallopeptidase activity"/>
    <property type="evidence" value="ECO:0007669"/>
    <property type="project" value="InterPro"/>
</dbReference>